<feature type="compositionally biased region" description="Polar residues" evidence="1">
    <location>
        <begin position="360"/>
        <end position="373"/>
    </location>
</feature>
<dbReference type="GeneID" id="19461006"/>
<dbReference type="KEGG" id="glz:GLAREA_01948"/>
<proteinExistence type="predicted"/>
<name>S3D1V3_GLAL2</name>
<feature type="compositionally biased region" description="Acidic residues" evidence="1">
    <location>
        <begin position="40"/>
        <end position="54"/>
    </location>
</feature>
<dbReference type="OMA" id="LKMRFLP"/>
<dbReference type="InterPro" id="IPR053263">
    <property type="entry name" value="Euk_RPA34_RNAP_subunit"/>
</dbReference>
<feature type="region of interest" description="Disordered" evidence="1">
    <location>
        <begin position="250"/>
        <end position="373"/>
    </location>
</feature>
<keyword evidence="3" id="KW-1185">Reference proteome</keyword>
<dbReference type="GO" id="GO:0006360">
    <property type="term" value="P:transcription by RNA polymerase I"/>
    <property type="evidence" value="ECO:0007669"/>
    <property type="project" value="InterPro"/>
</dbReference>
<dbReference type="EMBL" id="KE145371">
    <property type="protein sequence ID" value="EPE26036.1"/>
    <property type="molecule type" value="Genomic_DNA"/>
</dbReference>
<evidence type="ECO:0000313" key="3">
    <source>
        <dbReference type="Proteomes" id="UP000016922"/>
    </source>
</evidence>
<evidence type="ECO:0000256" key="1">
    <source>
        <dbReference type="SAM" id="MobiDB-lite"/>
    </source>
</evidence>
<dbReference type="Pfam" id="PF08208">
    <property type="entry name" value="RNA_polI_A34"/>
    <property type="match status" value="1"/>
</dbReference>
<feature type="compositionally biased region" description="Low complexity" evidence="1">
    <location>
        <begin position="76"/>
        <end position="91"/>
    </location>
</feature>
<dbReference type="RefSeq" id="XP_008087355.1">
    <property type="nucleotide sequence ID" value="XM_008089164.1"/>
</dbReference>
<evidence type="ECO:0000313" key="2">
    <source>
        <dbReference type="EMBL" id="EPE26036.1"/>
    </source>
</evidence>
<reference evidence="2 3" key="1">
    <citation type="journal article" date="2013" name="BMC Genomics">
        <title>Genomics-driven discovery of the pneumocandin biosynthetic gene cluster in the fungus Glarea lozoyensis.</title>
        <authorList>
            <person name="Chen L."/>
            <person name="Yue Q."/>
            <person name="Zhang X."/>
            <person name="Xiang M."/>
            <person name="Wang C."/>
            <person name="Li S."/>
            <person name="Che Y."/>
            <person name="Ortiz-Lopez F.J."/>
            <person name="Bills G.F."/>
            <person name="Liu X."/>
            <person name="An Z."/>
        </authorList>
    </citation>
    <scope>NUCLEOTIDE SEQUENCE [LARGE SCALE GENOMIC DNA]</scope>
    <source>
        <strain evidence="3">ATCC 20868 / MF5171</strain>
    </source>
</reference>
<dbReference type="OrthoDB" id="76224at2759"/>
<dbReference type="Proteomes" id="UP000016922">
    <property type="component" value="Unassembled WGS sequence"/>
</dbReference>
<feature type="compositionally biased region" description="Basic and acidic residues" evidence="1">
    <location>
        <begin position="320"/>
        <end position="335"/>
    </location>
</feature>
<sequence>MPKATPSSHALAKNAKDKKHRTSKKSEKREVPSKVLSTEFVEDSGDDSASDSDAESLPKIPSKSALTNNGKPPAPDGSDSSSENDSSSQESTEGEESGAEEQDDEDEEEVSQTAKGTNSVPAPSAPPVVTTRAPVKYTPPTGFEKTTVKDVGAVSDAFKKSNLGGKQIWYFTAPASVPISSIENISLLDVKNGDTVYSKDGADYGFAKSSENDPEQNSGTILMIPSSTSEGYKTVSRPIDQVLHLRRIVSLPGVNDSGSASSKATVPAKKPVRQQPKGLKMRFLPIGFGEGDGGKLGSESSEESDVEMVDASNSVPAEPTKTHKTDTSSKKEASHGKKRRHEEKSGRKAEKKSKNKAGSVISNSQNKQAISVN</sequence>
<accession>S3D1V3</accession>
<feature type="compositionally biased region" description="Acidic residues" evidence="1">
    <location>
        <begin position="92"/>
        <end position="110"/>
    </location>
</feature>
<dbReference type="eggNOG" id="ENOG502SA24">
    <property type="taxonomic scope" value="Eukaryota"/>
</dbReference>
<evidence type="ECO:0008006" key="4">
    <source>
        <dbReference type="Google" id="ProtNLM"/>
    </source>
</evidence>
<protein>
    <recommendedName>
        <fullName evidence="4">DNA-directed RNA polymerase I subunit RPA34.5</fullName>
    </recommendedName>
</protein>
<gene>
    <name evidence="2" type="ORF">GLAREA_01948</name>
</gene>
<dbReference type="HOGENOM" id="CLU_045997_0_0_1"/>
<dbReference type="PANTHER" id="PTHR28155">
    <property type="entry name" value="ACR243WP"/>
    <property type="match status" value="1"/>
</dbReference>
<dbReference type="InterPro" id="IPR013240">
    <property type="entry name" value="DNA-dir_RNA_pol1_su_RPA34"/>
</dbReference>
<dbReference type="Gene3D" id="6.20.250.70">
    <property type="match status" value="1"/>
</dbReference>
<dbReference type="PANTHER" id="PTHR28155:SF1">
    <property type="entry name" value="DNA-DIRECTED RNA POLYMERASE I SUBUNIT RPA34.5-DOMAIN-CONTAINING PROTEIN"/>
    <property type="match status" value="1"/>
</dbReference>
<feature type="region of interest" description="Disordered" evidence="1">
    <location>
        <begin position="1"/>
        <end position="145"/>
    </location>
</feature>
<organism evidence="2 3">
    <name type="scientific">Glarea lozoyensis (strain ATCC 20868 / MF5171)</name>
    <dbReference type="NCBI Taxonomy" id="1116229"/>
    <lineage>
        <taxon>Eukaryota</taxon>
        <taxon>Fungi</taxon>
        <taxon>Dikarya</taxon>
        <taxon>Ascomycota</taxon>
        <taxon>Pezizomycotina</taxon>
        <taxon>Leotiomycetes</taxon>
        <taxon>Helotiales</taxon>
        <taxon>Helotiaceae</taxon>
        <taxon>Glarea</taxon>
    </lineage>
</organism>
<dbReference type="AlphaFoldDB" id="S3D1V3"/>
<feature type="compositionally biased region" description="Low complexity" evidence="1">
    <location>
        <begin position="119"/>
        <end position="135"/>
    </location>
</feature>